<dbReference type="GO" id="GO:0005975">
    <property type="term" value="P:carbohydrate metabolic process"/>
    <property type="evidence" value="ECO:0007669"/>
    <property type="project" value="InterPro"/>
</dbReference>
<dbReference type="Pfam" id="PF01263">
    <property type="entry name" value="Aldose_epim"/>
    <property type="match status" value="1"/>
</dbReference>
<evidence type="ECO:0000256" key="5">
    <source>
        <dbReference type="PIRSR" id="PIRSR016020-1"/>
    </source>
</evidence>
<dbReference type="PANTHER" id="PTHR11122:SF13">
    <property type="entry name" value="GLUCOSE-6-PHOSPHATE 1-EPIMERASE"/>
    <property type="match status" value="1"/>
</dbReference>
<evidence type="ECO:0000313" key="6">
    <source>
        <dbReference type="EMBL" id="OKL54439.1"/>
    </source>
</evidence>
<dbReference type="SUPFAM" id="SSF74650">
    <property type="entry name" value="Galactose mutarotase-like"/>
    <property type="match status" value="1"/>
</dbReference>
<comment type="catalytic activity">
    <reaction evidence="1">
        <text>alpha-D-glucose 6-phosphate = beta-D-glucose 6-phosphate</text>
        <dbReference type="Rhea" id="RHEA:16249"/>
        <dbReference type="ChEBI" id="CHEBI:58225"/>
        <dbReference type="ChEBI" id="CHEBI:58247"/>
        <dbReference type="EC" id="5.1.3.15"/>
    </reaction>
</comment>
<evidence type="ECO:0000256" key="1">
    <source>
        <dbReference type="ARBA" id="ARBA00001096"/>
    </source>
</evidence>
<sequence length="275" mass="30366">MALHVFDLDASAGRVSDLGAQVLSWTPHSTNRPVLFTSRRAGQAREVHAGIPICAPWFGQGRTDVSVPYGHGLVRWIEWDLVEEDVSENRARYVWELDHSATEGTPGSDDYPADLYYRYVAEFDSELRVALTITSPTQQTIVDQAFHTYFYVDDLARSRIDGLDGSEFLDGSRRGVHDGTLQIEGPHDVIYFDAIADSPTLTIGEPDRTVTIRTSGARDAIVWNPGPDGAQRLNGFDADEWEHMMCVEVGNVQHHAVTIPAGGSHTLSMSVAVEE</sequence>
<feature type="active site" evidence="5">
    <location>
        <position position="147"/>
    </location>
</feature>
<organism evidence="6 7">
    <name type="scientific">Bowdeniella nasicola</name>
    <dbReference type="NCBI Taxonomy" id="208480"/>
    <lineage>
        <taxon>Bacteria</taxon>
        <taxon>Bacillati</taxon>
        <taxon>Actinomycetota</taxon>
        <taxon>Actinomycetes</taxon>
        <taxon>Actinomycetales</taxon>
        <taxon>Actinomycetaceae</taxon>
        <taxon>Bowdeniella</taxon>
    </lineage>
</organism>
<name>A0A1Q5Q410_9ACTO</name>
<dbReference type="Gene3D" id="2.70.98.10">
    <property type="match status" value="1"/>
</dbReference>
<dbReference type="InterPro" id="IPR008183">
    <property type="entry name" value="Aldose_1/G6P_1-epimerase"/>
</dbReference>
<proteinExistence type="inferred from homology"/>
<dbReference type="RefSeq" id="WP_073716139.1">
    <property type="nucleotide sequence ID" value="NZ_MQVR01000016.1"/>
</dbReference>
<reference evidence="7" key="1">
    <citation type="submission" date="2016-12" db="EMBL/GenBank/DDBJ databases">
        <authorList>
            <person name="Meng X."/>
        </authorList>
    </citation>
    <scope>NUCLEOTIDE SEQUENCE [LARGE SCALE GENOMIC DNA]</scope>
    <source>
        <strain evidence="7">DSM 19116</strain>
    </source>
</reference>
<keyword evidence="7" id="KW-1185">Reference proteome</keyword>
<evidence type="ECO:0000256" key="4">
    <source>
        <dbReference type="PIRNR" id="PIRNR016020"/>
    </source>
</evidence>
<accession>A0A1Q5Q410</accession>
<comment type="similarity">
    <text evidence="2 4">Belongs to the glucose-6-phosphate 1-epimerase family.</text>
</comment>
<dbReference type="OrthoDB" id="9790727at2"/>
<keyword evidence="3 4" id="KW-0413">Isomerase</keyword>
<dbReference type="GO" id="GO:0047938">
    <property type="term" value="F:glucose-6-phosphate 1-epimerase activity"/>
    <property type="evidence" value="ECO:0007669"/>
    <property type="project" value="UniProtKB-UniRule"/>
</dbReference>
<dbReference type="PIRSF" id="PIRSF016020">
    <property type="entry name" value="PHexose_mutarotase"/>
    <property type="match status" value="1"/>
</dbReference>
<evidence type="ECO:0000313" key="7">
    <source>
        <dbReference type="Proteomes" id="UP000185628"/>
    </source>
</evidence>
<feature type="active site" evidence="5">
    <location>
        <position position="248"/>
    </location>
</feature>
<gene>
    <name evidence="6" type="ORF">BSZ39_04230</name>
</gene>
<evidence type="ECO:0000256" key="2">
    <source>
        <dbReference type="ARBA" id="ARBA00005866"/>
    </source>
</evidence>
<dbReference type="EMBL" id="MQVR01000016">
    <property type="protein sequence ID" value="OKL54439.1"/>
    <property type="molecule type" value="Genomic_DNA"/>
</dbReference>
<dbReference type="InterPro" id="IPR014718">
    <property type="entry name" value="GH-type_carb-bd"/>
</dbReference>
<dbReference type="InterPro" id="IPR025532">
    <property type="entry name" value="G6P_1-epimerase"/>
</dbReference>
<dbReference type="AlphaFoldDB" id="A0A1Q5Q410"/>
<dbReference type="EC" id="5.1.3.15" evidence="4"/>
<evidence type="ECO:0000256" key="3">
    <source>
        <dbReference type="ARBA" id="ARBA00023235"/>
    </source>
</evidence>
<dbReference type="PANTHER" id="PTHR11122">
    <property type="entry name" value="APOSPORY-ASSOCIATED PROTEIN C-RELATED"/>
    <property type="match status" value="1"/>
</dbReference>
<comment type="caution">
    <text evidence="6">The sequence shown here is derived from an EMBL/GenBank/DDBJ whole genome shotgun (WGS) entry which is preliminary data.</text>
</comment>
<protein>
    <recommendedName>
        <fullName evidence="4">Putative glucose-6-phosphate 1-epimerase</fullName>
        <ecNumber evidence="4">5.1.3.15</ecNumber>
    </recommendedName>
</protein>
<dbReference type="Proteomes" id="UP000185628">
    <property type="component" value="Unassembled WGS sequence"/>
</dbReference>
<dbReference type="InterPro" id="IPR011013">
    <property type="entry name" value="Gal_mutarotase_sf_dom"/>
</dbReference>
<dbReference type="GO" id="GO:0030246">
    <property type="term" value="F:carbohydrate binding"/>
    <property type="evidence" value="ECO:0007669"/>
    <property type="project" value="UniProtKB-UniRule"/>
</dbReference>